<dbReference type="RefSeq" id="WP_010599137.1">
    <property type="nucleotide sequence ID" value="NZ_JAPJUH010000005.1"/>
</dbReference>
<dbReference type="EMBL" id="JAPJUH010000005">
    <property type="protein sequence ID" value="MCX3266687.1"/>
    <property type="molecule type" value="Genomic_DNA"/>
</dbReference>
<accession>A0A9X3DFG2</accession>
<evidence type="ECO:0000313" key="1">
    <source>
        <dbReference type="EMBL" id="MCX3266687.1"/>
    </source>
</evidence>
<keyword evidence="2" id="KW-1185">Reference proteome</keyword>
<sequence>MRSFFHHLLLLFSGVIIGLPAIAQYDAGATLSLGMGHGYNALSQSVMSNAFKNNGNNAVSKSNNADYIYLGASNYSRFEEKITKSLMENNPKNDKNKIRSFLSSTRTMFHFNTKSRAYGLKDTYLSDLLATGIAWNWEMYHQTKADNKKVVNLRNTIKSNMAKSTVKSQIAKLSEDQRREWILSFMYNHSMLAQTIKQSGKLSATHKRQLEEMAKNAGVPDIATVSL</sequence>
<dbReference type="Proteomes" id="UP001142592">
    <property type="component" value="Unassembled WGS sequence"/>
</dbReference>
<gene>
    <name evidence="1" type="ORF">OQZ29_18155</name>
</gene>
<organism evidence="1 2">
    <name type="scientific">Pedobacter agri</name>
    <dbReference type="NCBI Taxonomy" id="454586"/>
    <lineage>
        <taxon>Bacteria</taxon>
        <taxon>Pseudomonadati</taxon>
        <taxon>Bacteroidota</taxon>
        <taxon>Sphingobacteriia</taxon>
        <taxon>Sphingobacteriales</taxon>
        <taxon>Sphingobacteriaceae</taxon>
        <taxon>Pedobacter</taxon>
    </lineage>
</organism>
<proteinExistence type="predicted"/>
<dbReference type="AlphaFoldDB" id="A0A9X3DFG2"/>
<comment type="caution">
    <text evidence="1">The sequence shown here is derived from an EMBL/GenBank/DDBJ whole genome shotgun (WGS) entry which is preliminary data.</text>
</comment>
<reference evidence="1" key="1">
    <citation type="submission" date="2022-11" db="EMBL/GenBank/DDBJ databases">
        <authorList>
            <person name="Graham C."/>
            <person name="Newman J.D."/>
        </authorList>
    </citation>
    <scope>NUCLEOTIDE SEQUENCE</scope>
    <source>
        <strain evidence="1">DSM 19486</strain>
    </source>
</reference>
<name>A0A9X3DFG2_9SPHI</name>
<evidence type="ECO:0000313" key="2">
    <source>
        <dbReference type="Proteomes" id="UP001142592"/>
    </source>
</evidence>
<protein>
    <submittedName>
        <fullName evidence="1">Uncharacterized protein</fullName>
    </submittedName>
</protein>